<gene>
    <name evidence="2" type="ORF">B0T25DRAFT_455283</name>
</gene>
<proteinExistence type="predicted"/>
<reference evidence="2" key="1">
    <citation type="journal article" date="2023" name="Mol. Phylogenet. Evol.">
        <title>Genome-scale phylogeny and comparative genomics of the fungal order Sordariales.</title>
        <authorList>
            <person name="Hensen N."/>
            <person name="Bonometti L."/>
            <person name="Westerberg I."/>
            <person name="Brannstrom I.O."/>
            <person name="Guillou S."/>
            <person name="Cros-Aarteil S."/>
            <person name="Calhoun S."/>
            <person name="Haridas S."/>
            <person name="Kuo A."/>
            <person name="Mondo S."/>
            <person name="Pangilinan J."/>
            <person name="Riley R."/>
            <person name="LaButti K."/>
            <person name="Andreopoulos B."/>
            <person name="Lipzen A."/>
            <person name="Chen C."/>
            <person name="Yan M."/>
            <person name="Daum C."/>
            <person name="Ng V."/>
            <person name="Clum A."/>
            <person name="Steindorff A."/>
            <person name="Ohm R.A."/>
            <person name="Martin F."/>
            <person name="Silar P."/>
            <person name="Natvig D.O."/>
            <person name="Lalanne C."/>
            <person name="Gautier V."/>
            <person name="Ament-Velasquez S.L."/>
            <person name="Kruys A."/>
            <person name="Hutchinson M.I."/>
            <person name="Powell A.J."/>
            <person name="Barry K."/>
            <person name="Miller A.N."/>
            <person name="Grigoriev I.V."/>
            <person name="Debuchy R."/>
            <person name="Gladieux P."/>
            <person name="Hiltunen Thoren M."/>
            <person name="Johannesson H."/>
        </authorList>
    </citation>
    <scope>NUCLEOTIDE SEQUENCE</scope>
    <source>
        <strain evidence="2">CBS 955.72</strain>
    </source>
</reference>
<protein>
    <recommendedName>
        <fullName evidence="4">Extracellular membrane protein CFEM domain-containing protein</fullName>
    </recommendedName>
</protein>
<dbReference type="Proteomes" id="UP001275084">
    <property type="component" value="Unassembled WGS sequence"/>
</dbReference>
<reference evidence="2" key="2">
    <citation type="submission" date="2023-06" db="EMBL/GenBank/DDBJ databases">
        <authorList>
            <consortium name="Lawrence Berkeley National Laboratory"/>
            <person name="Haridas S."/>
            <person name="Hensen N."/>
            <person name="Bonometti L."/>
            <person name="Westerberg I."/>
            <person name="Brannstrom I.O."/>
            <person name="Guillou S."/>
            <person name="Cros-Aarteil S."/>
            <person name="Calhoun S."/>
            <person name="Kuo A."/>
            <person name="Mondo S."/>
            <person name="Pangilinan J."/>
            <person name="Riley R."/>
            <person name="Labutti K."/>
            <person name="Andreopoulos B."/>
            <person name="Lipzen A."/>
            <person name="Chen C."/>
            <person name="Yanf M."/>
            <person name="Daum C."/>
            <person name="Ng V."/>
            <person name="Clum A."/>
            <person name="Steindorff A."/>
            <person name="Ohm R."/>
            <person name="Martin F."/>
            <person name="Silar P."/>
            <person name="Natvig D."/>
            <person name="Lalanne C."/>
            <person name="Gautier V."/>
            <person name="Ament-Velasquez S.L."/>
            <person name="Kruys A."/>
            <person name="Hutchinson M.I."/>
            <person name="Powell A.J."/>
            <person name="Barry K."/>
            <person name="Miller A.N."/>
            <person name="Grigoriev I.V."/>
            <person name="Debuchy R."/>
            <person name="Gladieux P."/>
            <person name="Thoren M.H."/>
            <person name="Johannesson H."/>
        </authorList>
    </citation>
    <scope>NUCLEOTIDE SEQUENCE</scope>
    <source>
        <strain evidence="2">CBS 955.72</strain>
    </source>
</reference>
<evidence type="ECO:0000313" key="2">
    <source>
        <dbReference type="EMBL" id="KAK3353978.1"/>
    </source>
</evidence>
<keyword evidence="1" id="KW-0732">Signal</keyword>
<evidence type="ECO:0008006" key="4">
    <source>
        <dbReference type="Google" id="ProtNLM"/>
    </source>
</evidence>
<comment type="caution">
    <text evidence="2">The sequence shown here is derived from an EMBL/GenBank/DDBJ whole genome shotgun (WGS) entry which is preliminary data.</text>
</comment>
<dbReference type="EMBL" id="JAUIQD010000004">
    <property type="protein sequence ID" value="KAK3353978.1"/>
    <property type="molecule type" value="Genomic_DNA"/>
</dbReference>
<feature type="signal peptide" evidence="1">
    <location>
        <begin position="1"/>
        <end position="19"/>
    </location>
</feature>
<evidence type="ECO:0000256" key="1">
    <source>
        <dbReference type="SAM" id="SignalP"/>
    </source>
</evidence>
<dbReference type="AlphaFoldDB" id="A0AAJ0MF02"/>
<accession>A0AAJ0MF02</accession>
<feature type="chain" id="PRO_5042619470" description="Extracellular membrane protein CFEM domain-containing protein" evidence="1">
    <location>
        <begin position="20"/>
        <end position="352"/>
    </location>
</feature>
<keyword evidence="3" id="KW-1185">Reference proteome</keyword>
<evidence type="ECO:0000313" key="3">
    <source>
        <dbReference type="Proteomes" id="UP001275084"/>
    </source>
</evidence>
<name>A0AAJ0MF02_9PEZI</name>
<sequence length="352" mass="38745">MAVIFALFFLWTGARPTAAMDSSKKWSLYYETPDWNALSACAQPCVADVDDSLRCWSYGCVCSECTPGSNFLNFLNGSKHIQKCVRDSCPQFDELAVNDALDAFQSICSVSYFTAAGTAPVTITATVPAVVATPTFDGANPVLIDHPDSPYNELTPCRWVLNNCESPKDNDQNCKPSKPGDHSKIWTGLGRYLQCSTAECICSDSKFFYSTQKLYERADLFCSIGFPYEGDENSPEFKRTIKMLADYCSAEGYILAEWIVTVVGFAEEAGMSTDTIVATVIGVISIVLAIESCYLSPGETSAWQKKSAFFDLCFREPYIAVNHPFLRPISPVIIPCPTSQCNDIASNRQIPM</sequence>
<organism evidence="2 3">
    <name type="scientific">Lasiosphaeria hispida</name>
    <dbReference type="NCBI Taxonomy" id="260671"/>
    <lineage>
        <taxon>Eukaryota</taxon>
        <taxon>Fungi</taxon>
        <taxon>Dikarya</taxon>
        <taxon>Ascomycota</taxon>
        <taxon>Pezizomycotina</taxon>
        <taxon>Sordariomycetes</taxon>
        <taxon>Sordariomycetidae</taxon>
        <taxon>Sordariales</taxon>
        <taxon>Lasiosphaeriaceae</taxon>
        <taxon>Lasiosphaeria</taxon>
    </lineage>
</organism>